<evidence type="ECO:0000256" key="1">
    <source>
        <dbReference type="ARBA" id="ARBA00023026"/>
    </source>
</evidence>
<gene>
    <name evidence="5" type="ORF">Plil01_000834100</name>
</gene>
<proteinExistence type="predicted"/>
<dbReference type="GO" id="GO:0004869">
    <property type="term" value="F:cysteine-type endopeptidase inhibitor activity"/>
    <property type="evidence" value="ECO:0007669"/>
    <property type="project" value="InterPro"/>
</dbReference>
<dbReference type="AlphaFoldDB" id="A0A9W6TWZ9"/>
<dbReference type="InterPro" id="IPR018073">
    <property type="entry name" value="Prot_inh_cystat_CS"/>
</dbReference>
<keyword evidence="1" id="KW-0843">Virulence</keyword>
<dbReference type="InterPro" id="IPR046350">
    <property type="entry name" value="Cystatin_sf"/>
</dbReference>
<dbReference type="SUPFAM" id="SSF54403">
    <property type="entry name" value="Cystatin/monellin"/>
    <property type="match status" value="1"/>
</dbReference>
<dbReference type="EMBL" id="BSXW01000400">
    <property type="protein sequence ID" value="GMF21196.1"/>
    <property type="molecule type" value="Genomic_DNA"/>
</dbReference>
<keyword evidence="6" id="KW-1185">Reference proteome</keyword>
<accession>A0A9W6TWZ9</accession>
<keyword evidence="3" id="KW-0472">Membrane</keyword>
<protein>
    <submittedName>
        <fullName evidence="5">Unnamed protein product</fullName>
    </submittedName>
</protein>
<keyword evidence="3" id="KW-0812">Transmembrane</keyword>
<comment type="caution">
    <text evidence="5">The sequence shown here is derived from an EMBL/GenBank/DDBJ whole genome shotgun (WGS) entry which is preliminary data.</text>
</comment>
<evidence type="ECO:0000256" key="2">
    <source>
        <dbReference type="SAM" id="MobiDB-lite"/>
    </source>
</evidence>
<dbReference type="CDD" id="cd00042">
    <property type="entry name" value="CY"/>
    <property type="match status" value="1"/>
</dbReference>
<dbReference type="Proteomes" id="UP001165083">
    <property type="component" value="Unassembled WGS sequence"/>
</dbReference>
<sequence length="293" mass="31386">MRVALSLLVASPALAAARNVVTIGMTGGWHAANVTEDNTQLLADALSGSSYAKSVGDTRVCYSEVASLETQVVAGTNYRFTIDGCAVTDSDGECSKSMLKACEPAQFVVQIFEQTWTQTLKVTSIKQVESATSAEASSDSDSGSDDDTVQQGTQQIVERKAAGLSEDEKKAVDAWIQDNGLNQYGDAATRMYTGGTPLFDENTGTTTDRYDYILSQHPDRPWQREAETATLFAADDAAVEKAAADETQGGGSVAGVFAMLGVFTVVLAGVAVLKMHQGRRERFRYNPIHSREQ</sequence>
<feature type="chain" id="PRO_5040908830" evidence="4">
    <location>
        <begin position="18"/>
        <end position="293"/>
    </location>
</feature>
<feature type="signal peptide" evidence="4">
    <location>
        <begin position="1"/>
        <end position="17"/>
    </location>
</feature>
<dbReference type="OrthoDB" id="2016588at2759"/>
<feature type="compositionally biased region" description="Low complexity" evidence="2">
    <location>
        <begin position="128"/>
        <end position="141"/>
    </location>
</feature>
<evidence type="ECO:0000313" key="6">
    <source>
        <dbReference type="Proteomes" id="UP001165083"/>
    </source>
</evidence>
<keyword evidence="4" id="KW-0732">Signal</keyword>
<dbReference type="Gene3D" id="3.10.450.10">
    <property type="match status" value="1"/>
</dbReference>
<organism evidence="5 6">
    <name type="scientific">Phytophthora lilii</name>
    <dbReference type="NCBI Taxonomy" id="2077276"/>
    <lineage>
        <taxon>Eukaryota</taxon>
        <taxon>Sar</taxon>
        <taxon>Stramenopiles</taxon>
        <taxon>Oomycota</taxon>
        <taxon>Peronosporomycetes</taxon>
        <taxon>Peronosporales</taxon>
        <taxon>Peronosporaceae</taxon>
        <taxon>Phytophthora</taxon>
    </lineage>
</organism>
<feature type="transmembrane region" description="Helical" evidence="3">
    <location>
        <begin position="253"/>
        <end position="273"/>
    </location>
</feature>
<name>A0A9W6TWZ9_9STRA</name>
<evidence type="ECO:0000256" key="4">
    <source>
        <dbReference type="SAM" id="SignalP"/>
    </source>
</evidence>
<dbReference type="InterPro" id="IPR000010">
    <property type="entry name" value="Cystatin_dom"/>
</dbReference>
<dbReference type="PROSITE" id="PS00287">
    <property type="entry name" value="CYSTATIN"/>
    <property type="match status" value="1"/>
</dbReference>
<evidence type="ECO:0000313" key="5">
    <source>
        <dbReference type="EMBL" id="GMF21196.1"/>
    </source>
</evidence>
<keyword evidence="3" id="KW-1133">Transmembrane helix</keyword>
<feature type="region of interest" description="Disordered" evidence="2">
    <location>
        <begin position="128"/>
        <end position="152"/>
    </location>
</feature>
<reference evidence="5" key="1">
    <citation type="submission" date="2023-04" db="EMBL/GenBank/DDBJ databases">
        <title>Phytophthora lilii NBRC 32176.</title>
        <authorList>
            <person name="Ichikawa N."/>
            <person name="Sato H."/>
            <person name="Tonouchi N."/>
        </authorList>
    </citation>
    <scope>NUCLEOTIDE SEQUENCE</scope>
    <source>
        <strain evidence="5">NBRC 32176</strain>
    </source>
</reference>
<evidence type="ECO:0000256" key="3">
    <source>
        <dbReference type="SAM" id="Phobius"/>
    </source>
</evidence>